<keyword evidence="2" id="KW-1185">Reference proteome</keyword>
<dbReference type="AlphaFoldDB" id="A0A8H6XWL5"/>
<accession>A0A8H6XWL5</accession>
<protein>
    <submittedName>
        <fullName evidence="1">Uncharacterized protein</fullName>
    </submittedName>
</protein>
<organism evidence="1 2">
    <name type="scientific">Mycena sanguinolenta</name>
    <dbReference type="NCBI Taxonomy" id="230812"/>
    <lineage>
        <taxon>Eukaryota</taxon>
        <taxon>Fungi</taxon>
        <taxon>Dikarya</taxon>
        <taxon>Basidiomycota</taxon>
        <taxon>Agaricomycotina</taxon>
        <taxon>Agaricomycetes</taxon>
        <taxon>Agaricomycetidae</taxon>
        <taxon>Agaricales</taxon>
        <taxon>Marasmiineae</taxon>
        <taxon>Mycenaceae</taxon>
        <taxon>Mycena</taxon>
    </lineage>
</organism>
<sequence length="300" mass="32304">MAQTATPSCTTAAAAYRGVPASFFPAPLTLLSALLRPPLPLHAHRRACPEISASSGRRSSRRRVYTARPHPALWGIAEYVEVEVKVEWTAREFGKCGVVRAVSLPLLVVHRCPPPYPPVAIEVEAKQETTLQRHAVHSRLAPHPPAPPSPTFAVPSSHTPLRCGGGGLGISAIDLDMDVADFFGPFTREPRKERLAHSDSAPSPFLSLCLCTTSAWFLHDWHFDPTPPTSVFLLLPRTATPTWASPRATSSFLGSASATLPYSPVDLGTHPFSSFRSFASPPSSLLSPRLAPSLLDVDAC</sequence>
<evidence type="ECO:0000313" key="1">
    <source>
        <dbReference type="EMBL" id="KAF7349575.1"/>
    </source>
</evidence>
<comment type="caution">
    <text evidence="1">The sequence shown here is derived from an EMBL/GenBank/DDBJ whole genome shotgun (WGS) entry which is preliminary data.</text>
</comment>
<dbReference type="EMBL" id="JACAZH010000015">
    <property type="protein sequence ID" value="KAF7349575.1"/>
    <property type="molecule type" value="Genomic_DNA"/>
</dbReference>
<proteinExistence type="predicted"/>
<name>A0A8H6XWL5_9AGAR</name>
<dbReference type="Proteomes" id="UP000623467">
    <property type="component" value="Unassembled WGS sequence"/>
</dbReference>
<gene>
    <name evidence="1" type="ORF">MSAN_01682800</name>
</gene>
<reference evidence="1" key="1">
    <citation type="submission" date="2020-05" db="EMBL/GenBank/DDBJ databases">
        <title>Mycena genomes resolve the evolution of fungal bioluminescence.</title>
        <authorList>
            <person name="Tsai I.J."/>
        </authorList>
    </citation>
    <scope>NUCLEOTIDE SEQUENCE</scope>
    <source>
        <strain evidence="1">160909Yilan</strain>
    </source>
</reference>
<evidence type="ECO:0000313" key="2">
    <source>
        <dbReference type="Proteomes" id="UP000623467"/>
    </source>
</evidence>